<dbReference type="EMBL" id="CAAALY010082282">
    <property type="protein sequence ID" value="VEL26720.1"/>
    <property type="molecule type" value="Genomic_DNA"/>
</dbReference>
<organism evidence="2 3">
    <name type="scientific">Protopolystoma xenopodis</name>
    <dbReference type="NCBI Taxonomy" id="117903"/>
    <lineage>
        <taxon>Eukaryota</taxon>
        <taxon>Metazoa</taxon>
        <taxon>Spiralia</taxon>
        <taxon>Lophotrochozoa</taxon>
        <taxon>Platyhelminthes</taxon>
        <taxon>Monogenea</taxon>
        <taxon>Polyopisthocotylea</taxon>
        <taxon>Polystomatidea</taxon>
        <taxon>Polystomatidae</taxon>
        <taxon>Protopolystoma</taxon>
    </lineage>
</organism>
<sequence length="60" mass="7002">MSWRLVRGLRRLPTAPDYAERDSSLGRCRRDAGKRRPGGRRRGLFHLEGNQLKVDIKQLE</sequence>
<feature type="compositionally biased region" description="Basic residues" evidence="1">
    <location>
        <begin position="32"/>
        <end position="44"/>
    </location>
</feature>
<comment type="caution">
    <text evidence="2">The sequence shown here is derived from an EMBL/GenBank/DDBJ whole genome shotgun (WGS) entry which is preliminary data.</text>
</comment>
<gene>
    <name evidence="2" type="ORF">PXEA_LOCUS20160</name>
</gene>
<dbReference type="Proteomes" id="UP000784294">
    <property type="component" value="Unassembled WGS sequence"/>
</dbReference>
<name>A0A3S5FEP5_9PLAT</name>
<reference evidence="2" key="1">
    <citation type="submission" date="2018-11" db="EMBL/GenBank/DDBJ databases">
        <authorList>
            <consortium name="Pathogen Informatics"/>
        </authorList>
    </citation>
    <scope>NUCLEOTIDE SEQUENCE</scope>
</reference>
<protein>
    <submittedName>
        <fullName evidence="2">Uncharacterized protein</fullName>
    </submittedName>
</protein>
<keyword evidence="3" id="KW-1185">Reference proteome</keyword>
<evidence type="ECO:0000256" key="1">
    <source>
        <dbReference type="SAM" id="MobiDB-lite"/>
    </source>
</evidence>
<feature type="compositionally biased region" description="Basic and acidic residues" evidence="1">
    <location>
        <begin position="18"/>
        <end position="31"/>
    </location>
</feature>
<evidence type="ECO:0000313" key="3">
    <source>
        <dbReference type="Proteomes" id="UP000784294"/>
    </source>
</evidence>
<evidence type="ECO:0000313" key="2">
    <source>
        <dbReference type="EMBL" id="VEL26720.1"/>
    </source>
</evidence>
<proteinExistence type="predicted"/>
<accession>A0A3S5FEP5</accession>
<feature type="region of interest" description="Disordered" evidence="1">
    <location>
        <begin position="16"/>
        <end position="44"/>
    </location>
</feature>
<dbReference type="AlphaFoldDB" id="A0A3S5FEP5"/>